<keyword evidence="4" id="KW-1185">Reference proteome</keyword>
<dbReference type="InterPro" id="IPR045584">
    <property type="entry name" value="Pilin-like"/>
</dbReference>
<dbReference type="InterPro" id="IPR011453">
    <property type="entry name" value="DUF1559"/>
</dbReference>
<feature type="domain" description="DUF1559" evidence="2">
    <location>
        <begin position="36"/>
        <end position="278"/>
    </location>
</feature>
<evidence type="ECO:0000313" key="4">
    <source>
        <dbReference type="Proteomes" id="UP000324974"/>
    </source>
</evidence>
<gene>
    <name evidence="3" type="ORF">PX52LOC_04161</name>
</gene>
<feature type="transmembrane region" description="Helical" evidence="1">
    <location>
        <begin position="12"/>
        <end position="35"/>
    </location>
</feature>
<dbReference type="EMBL" id="CP042425">
    <property type="protein sequence ID" value="QEL17179.1"/>
    <property type="molecule type" value="Genomic_DNA"/>
</dbReference>
<evidence type="ECO:0000313" key="3">
    <source>
        <dbReference type="EMBL" id="QEL17179.1"/>
    </source>
</evidence>
<dbReference type="Gene3D" id="3.30.700.10">
    <property type="entry name" value="Glycoprotein, Type 4 Pilin"/>
    <property type="match status" value="1"/>
</dbReference>
<accession>A0A5C1ACV2</accession>
<dbReference type="OrthoDB" id="255848at2"/>
<dbReference type="InterPro" id="IPR027558">
    <property type="entry name" value="Pre_pil_HX9DG_C"/>
</dbReference>
<dbReference type="AlphaFoldDB" id="A0A5C1ACV2"/>
<dbReference type="Proteomes" id="UP000324974">
    <property type="component" value="Chromosome"/>
</dbReference>
<keyword evidence="1" id="KW-1133">Transmembrane helix</keyword>
<keyword evidence="1" id="KW-0472">Membrane</keyword>
<dbReference type="PANTHER" id="PTHR30093:SF2">
    <property type="entry name" value="TYPE II SECRETION SYSTEM PROTEIN H"/>
    <property type="match status" value="1"/>
</dbReference>
<organism evidence="3 4">
    <name type="scientific">Limnoglobus roseus</name>
    <dbReference type="NCBI Taxonomy" id="2598579"/>
    <lineage>
        <taxon>Bacteria</taxon>
        <taxon>Pseudomonadati</taxon>
        <taxon>Planctomycetota</taxon>
        <taxon>Planctomycetia</taxon>
        <taxon>Gemmatales</taxon>
        <taxon>Gemmataceae</taxon>
        <taxon>Limnoglobus</taxon>
    </lineage>
</organism>
<evidence type="ECO:0000259" key="2">
    <source>
        <dbReference type="Pfam" id="PF07596"/>
    </source>
</evidence>
<protein>
    <submittedName>
        <fullName evidence="3">Prepilin-type cleavage/methylation domain-containing protein</fullName>
    </submittedName>
</protein>
<dbReference type="RefSeq" id="WP_149111822.1">
    <property type="nucleotide sequence ID" value="NZ_CP042425.1"/>
</dbReference>
<dbReference type="NCBIfam" id="TIGR04294">
    <property type="entry name" value="pre_pil_HX9DG"/>
    <property type="match status" value="1"/>
</dbReference>
<dbReference type="PROSITE" id="PS00409">
    <property type="entry name" value="PROKAR_NTER_METHYL"/>
    <property type="match status" value="1"/>
</dbReference>
<proteinExistence type="predicted"/>
<dbReference type="KEGG" id="lrs:PX52LOC_04161"/>
<dbReference type="NCBIfam" id="TIGR02532">
    <property type="entry name" value="IV_pilin_GFxxxE"/>
    <property type="match status" value="1"/>
</dbReference>
<name>A0A5C1ACV2_9BACT</name>
<reference evidence="4" key="1">
    <citation type="submission" date="2019-08" db="EMBL/GenBank/DDBJ databases">
        <title>Limnoglobus roseus gen. nov., sp. nov., a novel freshwater planctomycete with a giant genome from the family Gemmataceae.</title>
        <authorList>
            <person name="Kulichevskaya I.S."/>
            <person name="Naumoff D.G."/>
            <person name="Miroshnikov K."/>
            <person name="Ivanova A."/>
            <person name="Philippov D.A."/>
            <person name="Hakobyan A."/>
            <person name="Rijpstra I.C."/>
            <person name="Sinninghe Damste J.S."/>
            <person name="Liesack W."/>
            <person name="Dedysh S.N."/>
        </authorList>
    </citation>
    <scope>NUCLEOTIDE SEQUENCE [LARGE SCALE GENOMIC DNA]</scope>
    <source>
        <strain evidence="4">PX52</strain>
    </source>
</reference>
<evidence type="ECO:0000256" key="1">
    <source>
        <dbReference type="SAM" id="Phobius"/>
    </source>
</evidence>
<dbReference type="InterPro" id="IPR012902">
    <property type="entry name" value="N_methyl_site"/>
</dbReference>
<dbReference type="Pfam" id="PF07596">
    <property type="entry name" value="SBP_bac_10"/>
    <property type="match status" value="1"/>
</dbReference>
<dbReference type="SUPFAM" id="SSF54523">
    <property type="entry name" value="Pili subunits"/>
    <property type="match status" value="1"/>
</dbReference>
<sequence>MFRHPYRLARGFTLIELLVVIAIIAVLIGLLLPAVQKVREAAARTKCINNLKQIGLAFHSYHDTLATLPTAGNYDSGNGPTDRRDWGWAYEILPFLEQENLHRVTSNATIRATPVPAYYCPSRRSPGLYRGNYAKSDYAGNGGTRVTSDALDGPVVKAKGSANSFPSGGQLRWAGVTDGLANTLLVAEKLVNGHPGTDDFVDNESWAGPGFADGDIMRGSLKNGTTWRTPVRDINVAPPLSATPWTDSLQYLFGSAHPAGINGVLADGSVRTIRYEVDGTTFMRLCVRNDGQPVAANDY</sequence>
<dbReference type="PANTHER" id="PTHR30093">
    <property type="entry name" value="GENERAL SECRETION PATHWAY PROTEIN G"/>
    <property type="match status" value="1"/>
</dbReference>
<dbReference type="Pfam" id="PF07963">
    <property type="entry name" value="N_methyl"/>
    <property type="match status" value="1"/>
</dbReference>
<keyword evidence="1" id="KW-0812">Transmembrane</keyword>